<dbReference type="PANTHER" id="PTHR46732:SF8">
    <property type="entry name" value="ATP-DEPENDENT PROTEASE LA (LON) DOMAIN PROTEIN"/>
    <property type="match status" value="1"/>
</dbReference>
<organism evidence="2 3">
    <name type="scientific">Candidatus Marsarchaeota G2 archaeon OSP_D</name>
    <dbReference type="NCBI Taxonomy" id="1978157"/>
    <lineage>
        <taxon>Archaea</taxon>
        <taxon>Candidatus Marsarchaeota</taxon>
        <taxon>Candidatus Marsarchaeota group 2</taxon>
    </lineage>
</organism>
<sequence>MTLIPILPLTAVLYPKMMLPLFVCESKYRRLLRTHNVTGKALGVVLIKKAGEGPVVPYDIGTAAKVIATEDTEDGCFRVVMKGECKFRVNWIDYSKPILKAEVEPLKDDDGDPGEVEELKRRVEKAFRRYLAILEANGVSPPKELVHYLDPAQYSYLVADMLNLNLYEKQRLLAYTSTQERLRAELEFLSQIVDER</sequence>
<proteinExistence type="predicted"/>
<feature type="domain" description="Lon N-terminal" evidence="1">
    <location>
        <begin position="1"/>
        <end position="193"/>
    </location>
</feature>
<dbReference type="SMART" id="SM00464">
    <property type="entry name" value="LON"/>
    <property type="match status" value="1"/>
</dbReference>
<dbReference type="Gene3D" id="2.30.130.40">
    <property type="entry name" value="LON domain-like"/>
    <property type="match status" value="1"/>
</dbReference>
<dbReference type="EMBL" id="NEXE01000036">
    <property type="protein sequence ID" value="PSN91077.1"/>
    <property type="molecule type" value="Genomic_DNA"/>
</dbReference>
<comment type="caution">
    <text evidence="2">The sequence shown here is derived from an EMBL/GenBank/DDBJ whole genome shotgun (WGS) entry which is preliminary data.</text>
</comment>
<reference evidence="2 3" key="1">
    <citation type="submission" date="2017-04" db="EMBL/GenBank/DDBJ databases">
        <title>Novel microbial lineages endemic to geothermal iron-oxide mats fill important gaps in the evolutionary history of Archaea.</title>
        <authorList>
            <person name="Jay Z.J."/>
            <person name="Beam J.P."/>
            <person name="Dlakic M."/>
            <person name="Rusch D.B."/>
            <person name="Kozubal M.A."/>
            <person name="Inskeep W.P."/>
        </authorList>
    </citation>
    <scope>NUCLEOTIDE SEQUENCE [LARGE SCALE GENOMIC DNA]</scope>
    <source>
        <strain evidence="2">OSP_D</strain>
    </source>
</reference>
<accession>A0A2R6AXI9</accession>
<gene>
    <name evidence="2" type="ORF">B9Q03_05160</name>
</gene>
<dbReference type="AlphaFoldDB" id="A0A2R6AXI9"/>
<evidence type="ECO:0000313" key="3">
    <source>
        <dbReference type="Proteomes" id="UP000240322"/>
    </source>
</evidence>
<dbReference type="Pfam" id="PF02190">
    <property type="entry name" value="LON_substr_bdg"/>
    <property type="match status" value="1"/>
</dbReference>
<dbReference type="InterPro" id="IPR003111">
    <property type="entry name" value="Lon_prtase_N"/>
</dbReference>
<dbReference type="InterPro" id="IPR015947">
    <property type="entry name" value="PUA-like_sf"/>
</dbReference>
<dbReference type="SUPFAM" id="SSF88697">
    <property type="entry name" value="PUA domain-like"/>
    <property type="match status" value="1"/>
</dbReference>
<dbReference type="PANTHER" id="PTHR46732">
    <property type="entry name" value="ATP-DEPENDENT PROTEASE LA (LON) DOMAIN PROTEIN"/>
    <property type="match status" value="1"/>
</dbReference>
<dbReference type="Gene3D" id="1.20.58.1480">
    <property type="match status" value="1"/>
</dbReference>
<dbReference type="InterPro" id="IPR046336">
    <property type="entry name" value="Lon_prtase_N_sf"/>
</dbReference>
<dbReference type="Proteomes" id="UP000240322">
    <property type="component" value="Unassembled WGS sequence"/>
</dbReference>
<name>A0A2R6AXI9_9ARCH</name>
<dbReference type="PROSITE" id="PS51787">
    <property type="entry name" value="LON_N"/>
    <property type="match status" value="1"/>
</dbReference>
<evidence type="ECO:0000313" key="2">
    <source>
        <dbReference type="EMBL" id="PSN91077.1"/>
    </source>
</evidence>
<evidence type="ECO:0000259" key="1">
    <source>
        <dbReference type="PROSITE" id="PS51787"/>
    </source>
</evidence>
<protein>
    <recommendedName>
        <fullName evidence="1">Lon N-terminal domain-containing protein</fullName>
    </recommendedName>
</protein>